<evidence type="ECO:0000313" key="1">
    <source>
        <dbReference type="EMBL" id="BCT76259.1"/>
    </source>
</evidence>
<evidence type="ECO:0008006" key="3">
    <source>
        <dbReference type="Google" id="ProtNLM"/>
    </source>
</evidence>
<accession>A0ABM7PVG5</accession>
<proteinExistence type="predicted"/>
<dbReference type="EMBL" id="AP024525">
    <property type="protein sequence ID" value="BCT76259.1"/>
    <property type="molecule type" value="Genomic_DNA"/>
</dbReference>
<protein>
    <recommendedName>
        <fullName evidence="3">ATP-dependent endonuclease</fullName>
    </recommendedName>
</protein>
<dbReference type="RefSeq" id="WP_229232886.1">
    <property type="nucleotide sequence ID" value="NZ_AP024525.1"/>
</dbReference>
<dbReference type="Proteomes" id="UP001319861">
    <property type="component" value="Chromosome"/>
</dbReference>
<evidence type="ECO:0000313" key="2">
    <source>
        <dbReference type="Proteomes" id="UP001319861"/>
    </source>
</evidence>
<sequence length="195" mass="20857">MDTGRHAFGNPSPGVMVLLEGVSDVAAVRVLASARGVDLERVGFVNLGGVTNVRSVLVDIRHRVPDADVLGLCDAGEARYVVRALDAVGCPVRDASDLPSYGFFICQSDLEDELIRAVGTARALDVVERLGLRGKLAALQQQPAWQGRPLSDQLHRFCGVASGRKELLAGELAGALRPGEEPEPLRLLIERMALL</sequence>
<organism evidence="1 2">
    <name type="scientific">Sinomonas cyclohexanicum</name>
    <name type="common">Corynebacterium cyclohexanicum</name>
    <dbReference type="NCBI Taxonomy" id="322009"/>
    <lineage>
        <taxon>Bacteria</taxon>
        <taxon>Bacillati</taxon>
        <taxon>Actinomycetota</taxon>
        <taxon>Actinomycetes</taxon>
        <taxon>Micrococcales</taxon>
        <taxon>Micrococcaceae</taxon>
        <taxon>Sinomonas</taxon>
    </lineage>
</organism>
<reference evidence="1 2" key="1">
    <citation type="journal article" date="2021" name="J. Biosci. Bioeng.">
        <title>Identification and characterization of a chc gene cluster responsible for the aromatization pathway of cyclohexanecarboxylate degradation in Sinomonas cyclohexanicum ATCC 51369.</title>
        <authorList>
            <person name="Yamamoto T."/>
            <person name="Hasegawa Y."/>
            <person name="Lau P.C.K."/>
            <person name="Iwaki H."/>
        </authorList>
    </citation>
    <scope>NUCLEOTIDE SEQUENCE [LARGE SCALE GENOMIC DNA]</scope>
    <source>
        <strain evidence="1 2">ATCC 51369</strain>
    </source>
</reference>
<keyword evidence="2" id="KW-1185">Reference proteome</keyword>
<name>A0ABM7PVG5_SINCY</name>
<gene>
    <name evidence="1" type="ORF">SCMU_21010</name>
</gene>